<dbReference type="EMBL" id="BJYS01000003">
    <property type="protein sequence ID" value="GEO03072.1"/>
    <property type="molecule type" value="Genomic_DNA"/>
</dbReference>
<dbReference type="Proteomes" id="UP000321532">
    <property type="component" value="Unassembled WGS sequence"/>
</dbReference>
<protein>
    <submittedName>
        <fullName evidence="1">Uncharacterized protein</fullName>
    </submittedName>
</protein>
<dbReference type="OrthoDB" id="1098690at2"/>
<organism evidence="1 2">
    <name type="scientific">Adhaeribacter aerolatus</name>
    <dbReference type="NCBI Taxonomy" id="670289"/>
    <lineage>
        <taxon>Bacteria</taxon>
        <taxon>Pseudomonadati</taxon>
        <taxon>Bacteroidota</taxon>
        <taxon>Cytophagia</taxon>
        <taxon>Cytophagales</taxon>
        <taxon>Hymenobacteraceae</taxon>
        <taxon>Adhaeribacter</taxon>
    </lineage>
</organism>
<dbReference type="AlphaFoldDB" id="A0A512ATN4"/>
<comment type="caution">
    <text evidence="1">The sequence shown here is derived from an EMBL/GenBank/DDBJ whole genome shotgun (WGS) entry which is preliminary data.</text>
</comment>
<evidence type="ECO:0000313" key="1">
    <source>
        <dbReference type="EMBL" id="GEO03072.1"/>
    </source>
</evidence>
<gene>
    <name evidence="1" type="ORF">AAE02nite_07360</name>
</gene>
<sequence length="119" mass="13454">MKNCFSVLVFWFSLNLFSCEQNNPEIACDIKDPVNNLAWLKAKIQAFEKSNMCDNNACYMQVYKVNTGNQQQIVTWVTGPAVDGIPQYYTCTGELIICTNEDPCPNLTNAELIWTSKAD</sequence>
<dbReference type="RefSeq" id="WP_146895104.1">
    <property type="nucleotide sequence ID" value="NZ_BJYS01000003.1"/>
</dbReference>
<keyword evidence="2" id="KW-1185">Reference proteome</keyword>
<reference evidence="1 2" key="1">
    <citation type="submission" date="2019-07" db="EMBL/GenBank/DDBJ databases">
        <title>Whole genome shotgun sequence of Adhaeribacter aerolatus NBRC 106133.</title>
        <authorList>
            <person name="Hosoyama A."/>
            <person name="Uohara A."/>
            <person name="Ohji S."/>
            <person name="Ichikawa N."/>
        </authorList>
    </citation>
    <scope>NUCLEOTIDE SEQUENCE [LARGE SCALE GENOMIC DNA]</scope>
    <source>
        <strain evidence="1 2">NBRC 106133</strain>
    </source>
</reference>
<evidence type="ECO:0000313" key="2">
    <source>
        <dbReference type="Proteomes" id="UP000321532"/>
    </source>
</evidence>
<name>A0A512ATN4_9BACT</name>
<accession>A0A512ATN4</accession>
<proteinExistence type="predicted"/>